<dbReference type="AlphaFoldDB" id="A0A1X7TQ47"/>
<accession>A0A1X7TQ47</accession>
<evidence type="ECO:0000313" key="1">
    <source>
        <dbReference type="EnsemblMetazoa" id="Aqu2.1.17203_001"/>
    </source>
</evidence>
<protein>
    <submittedName>
        <fullName evidence="1">Uncharacterized protein</fullName>
    </submittedName>
</protein>
<dbReference type="EnsemblMetazoa" id="Aqu2.1.17203_001">
    <property type="protein sequence ID" value="Aqu2.1.17203_001"/>
    <property type="gene ID" value="Aqu2.1.17203"/>
</dbReference>
<sequence length="24" mass="3132">MHYTWFINYHLQSLKQFIKKLRHV</sequence>
<name>A0A1X7TQ47_AMPQE</name>
<dbReference type="InParanoid" id="A0A1X7TQ47"/>
<proteinExistence type="predicted"/>
<organism evidence="1">
    <name type="scientific">Amphimedon queenslandica</name>
    <name type="common">Sponge</name>
    <dbReference type="NCBI Taxonomy" id="400682"/>
    <lineage>
        <taxon>Eukaryota</taxon>
        <taxon>Metazoa</taxon>
        <taxon>Porifera</taxon>
        <taxon>Demospongiae</taxon>
        <taxon>Heteroscleromorpha</taxon>
        <taxon>Haplosclerida</taxon>
        <taxon>Niphatidae</taxon>
        <taxon>Amphimedon</taxon>
    </lineage>
</organism>
<reference evidence="1" key="1">
    <citation type="submission" date="2017-05" db="UniProtKB">
        <authorList>
            <consortium name="EnsemblMetazoa"/>
        </authorList>
    </citation>
    <scope>IDENTIFICATION</scope>
</reference>